<dbReference type="InterPro" id="IPR017568">
    <property type="entry name" value="3-oxoacyl-ACP_synth-2"/>
</dbReference>
<sequence>MQVRLVEQRRVVVTGVGLISPVGIGTEETWAAILQGRSGIEKITLFDPRDHACKIAGEVKDFRPEAFIDRKDIKKTSRFIQFAIAAAEMAVRHAKLAMADEDPHRVGVHVGSGIGGFEVIEREHTRLMEGGPGRVSPFFITASIANLAAGQIAIRHGARGPNLTCATACTTGAHDIGEAFRILQRGEADVMLAGAGEAAVTPLSIAGFAAMKALSTRNEDPECASRPWDIGRDGFVTGEGAGILVLETLEHAQARNASILAEIVGYAANGDAFHTNAPPEDGSGIRRVMELALADAGISASDIAYLNAHATSTPLGDRAEATAIRQVFSANPDLWVSSTKSMTGHLLGGAGSLEAGLSVLALRDQVAPPMTNLETEDPACTFPLVLSQPRAMESRYVMSNSFGFGGTNASLIFKRMP</sequence>
<accession>A0ABW9KLY3</accession>
<evidence type="ECO:0000256" key="2">
    <source>
        <dbReference type="ARBA" id="ARBA00008467"/>
    </source>
</evidence>
<dbReference type="RefSeq" id="WP_263412422.1">
    <property type="nucleotide sequence ID" value="NZ_BAABBH010000001.1"/>
</dbReference>
<comment type="catalytic activity">
    <reaction evidence="11">
        <text>a fatty acyl-[ACP] + malonyl-[ACP] + H(+) = a 3-oxoacyl-[ACP] + holo-[ACP] + CO2</text>
        <dbReference type="Rhea" id="RHEA:22836"/>
        <dbReference type="Rhea" id="RHEA-COMP:9623"/>
        <dbReference type="Rhea" id="RHEA-COMP:9685"/>
        <dbReference type="Rhea" id="RHEA-COMP:9916"/>
        <dbReference type="Rhea" id="RHEA-COMP:14125"/>
        <dbReference type="ChEBI" id="CHEBI:15378"/>
        <dbReference type="ChEBI" id="CHEBI:16526"/>
        <dbReference type="ChEBI" id="CHEBI:64479"/>
        <dbReference type="ChEBI" id="CHEBI:78449"/>
        <dbReference type="ChEBI" id="CHEBI:78776"/>
        <dbReference type="ChEBI" id="CHEBI:138651"/>
    </reaction>
</comment>
<dbReference type="NCBIfam" id="NF005589">
    <property type="entry name" value="PRK07314.1"/>
    <property type="match status" value="1"/>
</dbReference>
<dbReference type="InterPro" id="IPR000794">
    <property type="entry name" value="Beta-ketoacyl_synthase"/>
</dbReference>
<reference evidence="14 15" key="1">
    <citation type="submission" date="2024-12" db="EMBL/GenBank/DDBJ databases">
        <authorList>
            <person name="Lee Y."/>
        </authorList>
    </citation>
    <scope>NUCLEOTIDE SEQUENCE [LARGE SCALE GENOMIC DNA]</scope>
    <source>
        <strain evidence="14 15">03SUJ4</strain>
    </source>
</reference>
<evidence type="ECO:0000256" key="5">
    <source>
        <dbReference type="ARBA" id="ARBA00022516"/>
    </source>
</evidence>
<evidence type="ECO:0000313" key="14">
    <source>
        <dbReference type="EMBL" id="MFN2976087.1"/>
    </source>
</evidence>
<keyword evidence="10 11" id="KW-0012">Acyltransferase</keyword>
<dbReference type="PANTHER" id="PTHR11712">
    <property type="entry name" value="POLYKETIDE SYNTHASE-RELATED"/>
    <property type="match status" value="1"/>
</dbReference>
<keyword evidence="6 11" id="KW-0808">Transferase</keyword>
<protein>
    <recommendedName>
        <fullName evidence="4 11">3-oxoacyl-[acyl-carrier-protein] synthase 2</fullName>
        <ecNumber evidence="3 11">2.3.1.179</ecNumber>
    </recommendedName>
</protein>
<keyword evidence="9 11" id="KW-0275">Fatty acid biosynthesis</keyword>
<keyword evidence="15" id="KW-1185">Reference proteome</keyword>
<evidence type="ECO:0000256" key="7">
    <source>
        <dbReference type="ARBA" id="ARBA00022832"/>
    </source>
</evidence>
<dbReference type="Pfam" id="PF02801">
    <property type="entry name" value="Ketoacyl-synt_C"/>
    <property type="match status" value="1"/>
</dbReference>
<evidence type="ECO:0000256" key="12">
    <source>
        <dbReference type="RuleBase" id="RU003694"/>
    </source>
</evidence>
<dbReference type="SMART" id="SM00825">
    <property type="entry name" value="PKS_KS"/>
    <property type="match status" value="1"/>
</dbReference>
<comment type="pathway">
    <text evidence="1 11">Lipid metabolism; fatty acid biosynthesis.</text>
</comment>
<keyword evidence="8" id="KW-0443">Lipid metabolism</keyword>
<dbReference type="EC" id="2.3.1.179" evidence="3 11"/>
<dbReference type="NCBIfam" id="TIGR03150">
    <property type="entry name" value="fabF"/>
    <property type="match status" value="1"/>
</dbReference>
<dbReference type="PANTHER" id="PTHR11712:SF336">
    <property type="entry name" value="3-OXOACYL-[ACYL-CARRIER-PROTEIN] SYNTHASE, MITOCHONDRIAL"/>
    <property type="match status" value="1"/>
</dbReference>
<evidence type="ECO:0000256" key="3">
    <source>
        <dbReference type="ARBA" id="ARBA00012356"/>
    </source>
</evidence>
<dbReference type="InterPro" id="IPR014030">
    <property type="entry name" value="Ketoacyl_synth_N"/>
</dbReference>
<evidence type="ECO:0000259" key="13">
    <source>
        <dbReference type="PROSITE" id="PS52004"/>
    </source>
</evidence>
<dbReference type="InterPro" id="IPR016039">
    <property type="entry name" value="Thiolase-like"/>
</dbReference>
<evidence type="ECO:0000256" key="6">
    <source>
        <dbReference type="ARBA" id="ARBA00022679"/>
    </source>
</evidence>
<evidence type="ECO:0000313" key="15">
    <source>
        <dbReference type="Proteomes" id="UP001634747"/>
    </source>
</evidence>
<dbReference type="Proteomes" id="UP001634747">
    <property type="component" value="Unassembled WGS sequence"/>
</dbReference>
<gene>
    <name evidence="14" type="primary">fabF</name>
    <name evidence="14" type="ORF">ACK2TP_09955</name>
</gene>
<dbReference type="InterPro" id="IPR014031">
    <property type="entry name" value="Ketoacyl_synth_C"/>
</dbReference>
<evidence type="ECO:0000256" key="4">
    <source>
        <dbReference type="ARBA" id="ARBA00014657"/>
    </source>
</evidence>
<evidence type="ECO:0000256" key="9">
    <source>
        <dbReference type="ARBA" id="ARBA00023160"/>
    </source>
</evidence>
<proteinExistence type="inferred from homology"/>
<dbReference type="Gene3D" id="3.40.47.10">
    <property type="match status" value="1"/>
</dbReference>
<dbReference type="Pfam" id="PF00109">
    <property type="entry name" value="ketoacyl-synt"/>
    <property type="match status" value="1"/>
</dbReference>
<dbReference type="EMBL" id="JBJYXY010000001">
    <property type="protein sequence ID" value="MFN2976087.1"/>
    <property type="molecule type" value="Genomic_DNA"/>
</dbReference>
<dbReference type="SUPFAM" id="SSF53901">
    <property type="entry name" value="Thiolase-like"/>
    <property type="match status" value="2"/>
</dbReference>
<comment type="caution">
    <text evidence="14">The sequence shown here is derived from an EMBL/GenBank/DDBJ whole genome shotgun (WGS) entry which is preliminary data.</text>
</comment>
<organism evidence="14 15">
    <name type="scientific">Terriglobus aquaticus</name>
    <dbReference type="NCBI Taxonomy" id="940139"/>
    <lineage>
        <taxon>Bacteria</taxon>
        <taxon>Pseudomonadati</taxon>
        <taxon>Acidobacteriota</taxon>
        <taxon>Terriglobia</taxon>
        <taxon>Terriglobales</taxon>
        <taxon>Acidobacteriaceae</taxon>
        <taxon>Terriglobus</taxon>
    </lineage>
</organism>
<dbReference type="InterPro" id="IPR020841">
    <property type="entry name" value="PKS_Beta-ketoAc_synthase_dom"/>
</dbReference>
<comment type="catalytic activity">
    <reaction evidence="11">
        <text>(9Z)-hexadecenoyl-[ACP] + malonyl-[ACP] + H(+) = 3-oxo-(11Z)-octadecenoyl-[ACP] + holo-[ACP] + CO2</text>
        <dbReference type="Rhea" id="RHEA:55040"/>
        <dbReference type="Rhea" id="RHEA-COMP:9623"/>
        <dbReference type="Rhea" id="RHEA-COMP:9685"/>
        <dbReference type="Rhea" id="RHEA-COMP:10800"/>
        <dbReference type="Rhea" id="RHEA-COMP:14074"/>
        <dbReference type="ChEBI" id="CHEBI:15378"/>
        <dbReference type="ChEBI" id="CHEBI:16526"/>
        <dbReference type="ChEBI" id="CHEBI:64479"/>
        <dbReference type="ChEBI" id="CHEBI:78449"/>
        <dbReference type="ChEBI" id="CHEBI:83989"/>
        <dbReference type="ChEBI" id="CHEBI:138538"/>
        <dbReference type="EC" id="2.3.1.179"/>
    </reaction>
</comment>
<dbReference type="PROSITE" id="PS52004">
    <property type="entry name" value="KS3_2"/>
    <property type="match status" value="1"/>
</dbReference>
<dbReference type="PIRSF" id="PIRSF000447">
    <property type="entry name" value="KAS_II"/>
    <property type="match status" value="1"/>
</dbReference>
<evidence type="ECO:0000256" key="1">
    <source>
        <dbReference type="ARBA" id="ARBA00005194"/>
    </source>
</evidence>
<comment type="similarity">
    <text evidence="2 11 12">Belongs to the thiolase-like superfamily. Beta-ketoacyl-ACP synthases family.</text>
</comment>
<evidence type="ECO:0000256" key="11">
    <source>
        <dbReference type="PIRNR" id="PIRNR000447"/>
    </source>
</evidence>
<keyword evidence="7" id="KW-0276">Fatty acid metabolism</keyword>
<dbReference type="CDD" id="cd00834">
    <property type="entry name" value="KAS_I_II"/>
    <property type="match status" value="1"/>
</dbReference>
<name>A0ABW9KLY3_9BACT</name>
<dbReference type="GO" id="GO:0004315">
    <property type="term" value="F:3-oxoacyl-[acyl-carrier-protein] synthase activity"/>
    <property type="evidence" value="ECO:0007669"/>
    <property type="project" value="UniProtKB-EC"/>
</dbReference>
<feature type="domain" description="Ketosynthase family 3 (KS3)" evidence="13">
    <location>
        <begin position="8"/>
        <end position="415"/>
    </location>
</feature>
<keyword evidence="5 11" id="KW-0444">Lipid biosynthesis</keyword>
<comment type="function">
    <text evidence="11">Involved in the type II fatty acid elongation cycle. Catalyzes the elongation of a wide range of acyl-ACP by the addition of two carbons from malonyl-ACP to an acyl acceptor. Can efficiently catalyze the conversion of palmitoleoyl-ACP (cis-hexadec-9-enoyl-ACP) to cis-vaccenoyl-ACP (cis-octadec-11-enoyl-ACP), an essential step in the thermal regulation of fatty acid composition.</text>
</comment>
<evidence type="ECO:0000256" key="10">
    <source>
        <dbReference type="ARBA" id="ARBA00023315"/>
    </source>
</evidence>
<evidence type="ECO:0000256" key="8">
    <source>
        <dbReference type="ARBA" id="ARBA00023098"/>
    </source>
</evidence>